<reference evidence="6 7" key="1">
    <citation type="journal article" date="2020" name="ISME J.">
        <title>Comparative genomics reveals insights into cyanobacterial evolution and habitat adaptation.</title>
        <authorList>
            <person name="Chen M.Y."/>
            <person name="Teng W.K."/>
            <person name="Zhao L."/>
            <person name="Hu C.X."/>
            <person name="Zhou Y.K."/>
            <person name="Han B.P."/>
            <person name="Song L.R."/>
            <person name="Shu W.S."/>
        </authorList>
    </citation>
    <scope>NUCLEOTIDE SEQUENCE [LARGE SCALE GENOMIC DNA]</scope>
    <source>
        <strain evidence="6 7">FACHB-288</strain>
    </source>
</reference>
<keyword evidence="3" id="KW-0732">Signal</keyword>
<organism evidence="6 7">
    <name type="scientific">Calothrix parietina FACHB-288</name>
    <dbReference type="NCBI Taxonomy" id="2692896"/>
    <lineage>
        <taxon>Bacteria</taxon>
        <taxon>Bacillati</taxon>
        <taxon>Cyanobacteriota</taxon>
        <taxon>Cyanophyceae</taxon>
        <taxon>Nostocales</taxon>
        <taxon>Calotrichaceae</taxon>
        <taxon>Calothrix</taxon>
    </lineage>
</organism>
<accession>A0ABR8A9M6</accession>
<dbReference type="SUPFAM" id="SSF48452">
    <property type="entry name" value="TPR-like"/>
    <property type="match status" value="4"/>
</dbReference>
<dbReference type="SMART" id="SM00028">
    <property type="entry name" value="TPR"/>
    <property type="match status" value="14"/>
</dbReference>
<feature type="coiled-coil region" evidence="2">
    <location>
        <begin position="78"/>
        <end position="108"/>
    </location>
</feature>
<feature type="repeat" description="TPR" evidence="1">
    <location>
        <begin position="226"/>
        <end position="259"/>
    </location>
</feature>
<evidence type="ECO:0000259" key="4">
    <source>
        <dbReference type="Pfam" id="PF12770"/>
    </source>
</evidence>
<evidence type="ECO:0000259" key="5">
    <source>
        <dbReference type="Pfam" id="PF12862"/>
    </source>
</evidence>
<evidence type="ECO:0000313" key="6">
    <source>
        <dbReference type="EMBL" id="MBD2196707.1"/>
    </source>
</evidence>
<feature type="chain" id="PRO_5045361215" evidence="3">
    <location>
        <begin position="30"/>
        <end position="1249"/>
    </location>
</feature>
<feature type="domain" description="CHAT" evidence="4">
    <location>
        <begin position="895"/>
        <end position="1246"/>
    </location>
</feature>
<dbReference type="PANTHER" id="PTHR10098:SF108">
    <property type="entry name" value="TETRATRICOPEPTIDE REPEAT PROTEIN 28"/>
    <property type="match status" value="1"/>
</dbReference>
<dbReference type="Gene3D" id="1.25.40.10">
    <property type="entry name" value="Tetratricopeptide repeat domain"/>
    <property type="match status" value="4"/>
</dbReference>
<feature type="signal peptide" evidence="3">
    <location>
        <begin position="1"/>
        <end position="29"/>
    </location>
</feature>
<feature type="repeat" description="TPR" evidence="1">
    <location>
        <begin position="429"/>
        <end position="462"/>
    </location>
</feature>
<dbReference type="RefSeq" id="WP_190539883.1">
    <property type="nucleotide sequence ID" value="NZ_CAWPNO010000052.1"/>
</dbReference>
<dbReference type="Pfam" id="PF12862">
    <property type="entry name" value="ANAPC5"/>
    <property type="match status" value="1"/>
</dbReference>
<keyword evidence="1" id="KW-0802">TPR repeat</keyword>
<sequence>MKKHKQLPALASRAAALFFALLLLSESTAASLGSHGVKIAQQPASTPSVPLNAEQQKLYQQGVKLVGEAEELKKKGTKEGYQQAINKYQQALKIVQELRLRAEEAEITLAIGLIYSIFSENLEALKYFNESLKISRELKLPIIEASALTVIAQSYTRTGKPREALTYLKQAESIFRKEKRLDAVASVLLSMAAVYTGLGEIPQTLEPLNQALIIYRDVLKDLPKQATVLKQIGYSHSQMGEPQKALKYYEKALEIQQKSQDLLPAQAETLRYIGSLYHQLGKSEEGLNYLNQARKIQQDKGLLIAEGLTIQAIADIYTSQGDYQKSIEHHKQATILFQKGGNATLASLSLQRIISIYKNYIGDAQKALEFIDEALKLDKKVTGDIERYAVTLNQKADIYTSQGEYQQALEIYNEALDIATATKNKNIEARTLSNLASLYELLGDYDLSSKNYKQALQIYRQIPDKPFELMLLPLIGNLYMTKEEYPEAIKYYNQILSLSREQNNSTFEITGLMGLARVYELQKDFPKALKNAEAMLALSKKNGYKYSEAGALSLIGIINRTKGDYQQSLTNHQKVLSQYRLLGVRKLEAQTLNNISLTYGLSKQYQQAINTLNEELKIRRELKDKTGEADALYLIAINQRKLGNLNAALTNIEAAIQIIENIRSNVKNSDLRTSYFATVQSYYKFKINLLMELHKKDPSKGYNAQAIETSEASRARGLVELLTEARANIRKGANPELLAEERRIQALIDGKEKVRFEIVNSDKINNPIFKANAEKLQTEIDELLSQQKELETKIRQTSPQYANLKYPQPLTLAQIQQQLDKDTLLLQYSLGAERSFLWVVSPNSLDTYELPKKQEIEKSAINLFCLISQNTSKPPSVTNKENPCANIKTQQIDSAAKELSQLILAPVKDKLGTKRLVIVADGALQYIPFSALANLNFQPSSTPQQQDKPKNSCETDRSIFRPCASLDDQSFNYQPLLVNHEIVSLPSASTIAIQRQQLANRPQALQALAILADPVYNATDTRVTSAQNKQLQKQDSVNLELERSQIRRSADILNRDIWTRLLGTRKEAETIFNLVPKSKGVQLLDFAANYTAATSSNLNQFRILHFATHGFVNDANPELSGIVLSLVDKQGKDIRGYLRLADLFNLDYPADLIVLSACETGLGKEIQGEGLVGLTRGLMYAGAERLLVSLWKVSDEGTSEFMQEFYKQMWQQNKSASQALRATQLKMWEQEKWRNPNYWAAFTFLGEWN</sequence>
<dbReference type="Pfam" id="PF13424">
    <property type="entry name" value="TPR_12"/>
    <property type="match status" value="4"/>
</dbReference>
<dbReference type="Pfam" id="PF12770">
    <property type="entry name" value="CHAT"/>
    <property type="match status" value="1"/>
</dbReference>
<gene>
    <name evidence="6" type="ORF">H6G24_14550</name>
</gene>
<feature type="repeat" description="TPR" evidence="1">
    <location>
        <begin position="267"/>
        <end position="300"/>
    </location>
</feature>
<dbReference type="InterPro" id="IPR024983">
    <property type="entry name" value="CHAT_dom"/>
</dbReference>
<feature type="repeat" description="TPR" evidence="1">
    <location>
        <begin position="389"/>
        <end position="422"/>
    </location>
</feature>
<evidence type="ECO:0000256" key="3">
    <source>
        <dbReference type="SAM" id="SignalP"/>
    </source>
</evidence>
<feature type="repeat" description="TPR" evidence="1">
    <location>
        <begin position="469"/>
        <end position="502"/>
    </location>
</feature>
<evidence type="ECO:0000313" key="7">
    <source>
        <dbReference type="Proteomes" id="UP000658514"/>
    </source>
</evidence>
<name>A0ABR8A9M6_9CYAN</name>
<keyword evidence="2" id="KW-0175">Coiled coil</keyword>
<dbReference type="PROSITE" id="PS50005">
    <property type="entry name" value="TPR"/>
    <property type="match status" value="5"/>
</dbReference>
<dbReference type="Proteomes" id="UP000658514">
    <property type="component" value="Unassembled WGS sequence"/>
</dbReference>
<keyword evidence="7" id="KW-1185">Reference proteome</keyword>
<comment type="caution">
    <text evidence="6">The sequence shown here is derived from an EMBL/GenBank/DDBJ whole genome shotgun (WGS) entry which is preliminary data.</text>
</comment>
<dbReference type="EMBL" id="JACJQH010000020">
    <property type="protein sequence ID" value="MBD2196707.1"/>
    <property type="molecule type" value="Genomic_DNA"/>
</dbReference>
<dbReference type="InterPro" id="IPR026000">
    <property type="entry name" value="Apc5_dom"/>
</dbReference>
<dbReference type="PANTHER" id="PTHR10098">
    <property type="entry name" value="RAPSYN-RELATED"/>
    <property type="match status" value="1"/>
</dbReference>
<proteinExistence type="predicted"/>
<dbReference type="InterPro" id="IPR019734">
    <property type="entry name" value="TPR_rpt"/>
</dbReference>
<dbReference type="Pfam" id="PF13176">
    <property type="entry name" value="TPR_7"/>
    <property type="match status" value="1"/>
</dbReference>
<evidence type="ECO:0000256" key="2">
    <source>
        <dbReference type="SAM" id="Coils"/>
    </source>
</evidence>
<protein>
    <submittedName>
        <fullName evidence="6">Tetratricopeptide repeat protein</fullName>
    </submittedName>
</protein>
<feature type="domain" description="Anaphase-promoting complex subunit 5" evidence="5">
    <location>
        <begin position="81"/>
        <end position="138"/>
    </location>
</feature>
<evidence type="ECO:0000256" key="1">
    <source>
        <dbReference type="PROSITE-ProRule" id="PRU00339"/>
    </source>
</evidence>
<dbReference type="InterPro" id="IPR011990">
    <property type="entry name" value="TPR-like_helical_dom_sf"/>
</dbReference>